<feature type="compositionally biased region" description="Basic and acidic residues" evidence="1">
    <location>
        <begin position="203"/>
        <end position="216"/>
    </location>
</feature>
<feature type="compositionally biased region" description="Polar residues" evidence="1">
    <location>
        <begin position="24"/>
        <end position="34"/>
    </location>
</feature>
<evidence type="ECO:0000313" key="3">
    <source>
        <dbReference type="Proteomes" id="UP000305539"/>
    </source>
</evidence>
<keyword evidence="3" id="KW-1185">Reference proteome</keyword>
<keyword evidence="2" id="KW-0067">ATP-binding</keyword>
<reference evidence="2 3" key="1">
    <citation type="submission" date="2019-04" db="EMBL/GenBank/DDBJ databases">
        <title>Trinickia sp. 7GSK02, isolated from subtropical forest soil.</title>
        <authorList>
            <person name="Gao Z.-H."/>
            <person name="Qiu L.-H."/>
        </authorList>
    </citation>
    <scope>NUCLEOTIDE SEQUENCE [LARGE SCALE GENOMIC DNA]</scope>
    <source>
        <strain evidence="2 3">7GSK02</strain>
    </source>
</reference>
<feature type="compositionally biased region" description="Low complexity" evidence="1">
    <location>
        <begin position="184"/>
        <end position="202"/>
    </location>
</feature>
<feature type="compositionally biased region" description="Basic and acidic residues" evidence="1">
    <location>
        <begin position="156"/>
        <end position="183"/>
    </location>
</feature>
<gene>
    <name evidence="2" type="ORF">FAZ69_20205</name>
</gene>
<organism evidence="2 3">
    <name type="scientific">Trinickia terrae</name>
    <dbReference type="NCBI Taxonomy" id="2571161"/>
    <lineage>
        <taxon>Bacteria</taxon>
        <taxon>Pseudomonadati</taxon>
        <taxon>Pseudomonadota</taxon>
        <taxon>Betaproteobacteria</taxon>
        <taxon>Burkholderiales</taxon>
        <taxon>Burkholderiaceae</taxon>
        <taxon>Trinickia</taxon>
    </lineage>
</organism>
<dbReference type="AlphaFoldDB" id="A0A4U1I1B0"/>
<evidence type="ECO:0000256" key="1">
    <source>
        <dbReference type="SAM" id="MobiDB-lite"/>
    </source>
</evidence>
<feature type="compositionally biased region" description="Polar residues" evidence="1">
    <location>
        <begin position="1"/>
        <end position="13"/>
    </location>
</feature>
<dbReference type="GO" id="GO:0004386">
    <property type="term" value="F:helicase activity"/>
    <property type="evidence" value="ECO:0007669"/>
    <property type="project" value="UniProtKB-KW"/>
</dbReference>
<name>A0A4U1I1B0_9BURK</name>
<keyword evidence="2" id="KW-0547">Nucleotide-binding</keyword>
<dbReference type="EMBL" id="SWJE01000010">
    <property type="protein sequence ID" value="TKC86947.1"/>
    <property type="molecule type" value="Genomic_DNA"/>
</dbReference>
<feature type="compositionally biased region" description="Basic and acidic residues" evidence="1">
    <location>
        <begin position="87"/>
        <end position="149"/>
    </location>
</feature>
<sequence length="402" mass="44609">MNSRVNGHNGHTNHQAEEAAQDAHTGQTQESRSFTRIKVQHTKMQRAKMLHNKMMAASWRNKMILAKDSKVPLSSAQKLLAKFGLRPRPEGYGKRGKEAAAHERPEDGLHAQDSKNEHEHKHNEEQQKQGQEHKREHEHKHEHEHEHDQQNQGQQHKREREKDEEKNQGQQHKHEKDGERKQDQQQNQGQNGGQPQQQGPRDGQPRRENREREKSGRSYAVKPGKIKAVRRQALASPMQLLAKEKLGAPDLPDSLASACTKTALQLMSQIERDGPLLLFPYLLSMASPLRMVRSRQPARLLSHHNAALAYGPSVSSKALVTAKLHGLSLDNTLARQSAGIEYPDDDQLGALIKQRILDALGGAPATLGGGSTAPNAAAKSAPVASDTTLEVRMPPAAPGTKT</sequence>
<keyword evidence="2" id="KW-0378">Hydrolase</keyword>
<keyword evidence="2" id="KW-0347">Helicase</keyword>
<feature type="region of interest" description="Disordered" evidence="1">
    <location>
        <begin position="86"/>
        <end position="224"/>
    </location>
</feature>
<dbReference type="RefSeq" id="WP_136896840.1">
    <property type="nucleotide sequence ID" value="NZ_SWJE01000010.1"/>
</dbReference>
<feature type="region of interest" description="Disordered" evidence="1">
    <location>
        <begin position="369"/>
        <end position="402"/>
    </location>
</feature>
<feature type="compositionally biased region" description="Low complexity" evidence="1">
    <location>
        <begin position="369"/>
        <end position="385"/>
    </location>
</feature>
<evidence type="ECO:0000313" key="2">
    <source>
        <dbReference type="EMBL" id="TKC86947.1"/>
    </source>
</evidence>
<accession>A0A4U1I1B0</accession>
<dbReference type="OrthoDB" id="9035768at2"/>
<feature type="region of interest" description="Disordered" evidence="1">
    <location>
        <begin position="1"/>
        <end position="34"/>
    </location>
</feature>
<comment type="caution">
    <text evidence="2">The sequence shown here is derived from an EMBL/GenBank/DDBJ whole genome shotgun (WGS) entry which is preliminary data.</text>
</comment>
<proteinExistence type="predicted"/>
<protein>
    <submittedName>
        <fullName evidence="2">Helicase</fullName>
    </submittedName>
</protein>
<dbReference type="Proteomes" id="UP000305539">
    <property type="component" value="Unassembled WGS sequence"/>
</dbReference>